<reference evidence="1" key="2">
    <citation type="submission" date="2020-09" db="EMBL/GenBank/DDBJ databases">
        <authorList>
            <person name="Sun Q."/>
            <person name="Ohkuma M."/>
        </authorList>
    </citation>
    <scope>NUCLEOTIDE SEQUENCE</scope>
    <source>
        <strain evidence="1">JCM 15759</strain>
    </source>
</reference>
<evidence type="ECO:0000313" key="1">
    <source>
        <dbReference type="EMBL" id="GGM23079.1"/>
    </source>
</evidence>
<accession>A0A830FGX1</accession>
<dbReference type="AlphaFoldDB" id="A0A830FGX1"/>
<name>A0A830FGX1_HALAR</name>
<sequence>MNRTYRQVVATAKEFLLHGSVAVLVRALPVFRYKWSRPDVYPRLQLPRQRQQHNGFGGETHEIRHDSRSVTATVMGLSKLTIDMISPPLSPIETVVSSRCQTQLGHR</sequence>
<organism evidence="1 2">
    <name type="scientific">Haloarcula argentinensis</name>
    <dbReference type="NCBI Taxonomy" id="43776"/>
    <lineage>
        <taxon>Archaea</taxon>
        <taxon>Methanobacteriati</taxon>
        <taxon>Methanobacteriota</taxon>
        <taxon>Stenosarchaea group</taxon>
        <taxon>Halobacteria</taxon>
        <taxon>Halobacteriales</taxon>
        <taxon>Haloarculaceae</taxon>
        <taxon>Haloarcula</taxon>
    </lineage>
</organism>
<proteinExistence type="predicted"/>
<evidence type="ECO:0000313" key="2">
    <source>
        <dbReference type="Proteomes" id="UP000656367"/>
    </source>
</evidence>
<dbReference type="Proteomes" id="UP000656367">
    <property type="component" value="Unassembled WGS sequence"/>
</dbReference>
<comment type="caution">
    <text evidence="1">The sequence shown here is derived from an EMBL/GenBank/DDBJ whole genome shotgun (WGS) entry which is preliminary data.</text>
</comment>
<dbReference type="EMBL" id="BMON01000001">
    <property type="protein sequence ID" value="GGM23079.1"/>
    <property type="molecule type" value="Genomic_DNA"/>
</dbReference>
<protein>
    <submittedName>
        <fullName evidence="1">Uncharacterized protein</fullName>
    </submittedName>
</protein>
<gene>
    <name evidence="1" type="ORF">GCM10009006_00520</name>
</gene>
<reference evidence="1" key="1">
    <citation type="journal article" date="2014" name="Int. J. Syst. Evol. Microbiol.">
        <title>Complete genome sequence of Corynebacterium casei LMG S-19264T (=DSM 44701T), isolated from a smear-ripened cheese.</title>
        <authorList>
            <consortium name="US DOE Joint Genome Institute (JGI-PGF)"/>
            <person name="Walter F."/>
            <person name="Albersmeier A."/>
            <person name="Kalinowski J."/>
            <person name="Ruckert C."/>
        </authorList>
    </citation>
    <scope>NUCLEOTIDE SEQUENCE</scope>
    <source>
        <strain evidence="1">JCM 15759</strain>
    </source>
</reference>